<dbReference type="Pfam" id="PF08021">
    <property type="entry name" value="FAD_binding_9"/>
    <property type="match status" value="1"/>
</dbReference>
<dbReference type="Gene3D" id="3.40.50.80">
    <property type="entry name" value="Nucleotide-binding domain of ferredoxin-NADP reductase (FNR) module"/>
    <property type="match status" value="1"/>
</dbReference>
<dbReference type="PANTHER" id="PTHR30157:SF0">
    <property type="entry name" value="NADPH-DEPENDENT FERRIC-CHELATE REDUCTASE"/>
    <property type="match status" value="1"/>
</dbReference>
<dbReference type="PANTHER" id="PTHR30157">
    <property type="entry name" value="FERRIC REDUCTASE, NADPH-DEPENDENT"/>
    <property type="match status" value="1"/>
</dbReference>
<accession>A0ABS1N4Z9</accession>
<keyword evidence="3" id="KW-1185">Reference proteome</keyword>
<dbReference type="CDD" id="cd06193">
    <property type="entry name" value="siderophore_interacting"/>
    <property type="match status" value="1"/>
</dbReference>
<reference evidence="2 3" key="1">
    <citation type="submission" date="2021-01" db="EMBL/GenBank/DDBJ databases">
        <title>WGS of actinomycetes isolated from Thailand.</title>
        <authorList>
            <person name="Thawai C."/>
        </authorList>
    </citation>
    <scope>NUCLEOTIDE SEQUENCE [LARGE SCALE GENOMIC DNA]</scope>
    <source>
        <strain evidence="2 3">CA1R205</strain>
    </source>
</reference>
<dbReference type="EMBL" id="JAERRF010000001">
    <property type="protein sequence ID" value="MBL1095083.1"/>
    <property type="molecule type" value="Genomic_DNA"/>
</dbReference>
<dbReference type="Pfam" id="PF04954">
    <property type="entry name" value="SIP"/>
    <property type="match status" value="1"/>
</dbReference>
<dbReference type="InterPro" id="IPR017927">
    <property type="entry name" value="FAD-bd_FR_type"/>
</dbReference>
<protein>
    <submittedName>
        <fullName evidence="2">Siderophore-interacting protein</fullName>
    </submittedName>
</protein>
<comment type="caution">
    <text evidence="2">The sequence shown here is derived from an EMBL/GenBank/DDBJ whole genome shotgun (WGS) entry which is preliminary data.</text>
</comment>
<dbReference type="Gene3D" id="2.40.30.10">
    <property type="entry name" value="Translation factors"/>
    <property type="match status" value="1"/>
</dbReference>
<dbReference type="InterPro" id="IPR039374">
    <property type="entry name" value="SIP_fam"/>
</dbReference>
<dbReference type="InterPro" id="IPR007037">
    <property type="entry name" value="SIP_rossman_dom"/>
</dbReference>
<dbReference type="InterPro" id="IPR013113">
    <property type="entry name" value="SIP_FAD-bd"/>
</dbReference>
<organism evidence="2 3">
    <name type="scientific">Streptomyces coffeae</name>
    <dbReference type="NCBI Taxonomy" id="621382"/>
    <lineage>
        <taxon>Bacteria</taxon>
        <taxon>Bacillati</taxon>
        <taxon>Actinomycetota</taxon>
        <taxon>Actinomycetes</taxon>
        <taxon>Kitasatosporales</taxon>
        <taxon>Streptomycetaceae</taxon>
        <taxon>Streptomyces</taxon>
    </lineage>
</organism>
<dbReference type="PROSITE" id="PS51384">
    <property type="entry name" value="FAD_FR"/>
    <property type="match status" value="1"/>
</dbReference>
<evidence type="ECO:0000313" key="3">
    <source>
        <dbReference type="Proteomes" id="UP000634229"/>
    </source>
</evidence>
<dbReference type="InterPro" id="IPR039261">
    <property type="entry name" value="FNR_nucleotide-bd"/>
</dbReference>
<dbReference type="SUPFAM" id="SSF63380">
    <property type="entry name" value="Riboflavin synthase domain-like"/>
    <property type="match status" value="1"/>
</dbReference>
<dbReference type="InterPro" id="IPR017938">
    <property type="entry name" value="Riboflavin_synthase-like_b-brl"/>
</dbReference>
<name>A0ABS1N4Z9_9ACTN</name>
<sequence>MTGKTDAGRRRRNPLAGALTKYTVDAVVTETGPVTPSMRRILLRTDGPVPFAWTPGRHVRVQLNDPLSLSGIVRPGQTLRTYTIWEFDAGEHTLELRAHLYGGEGIGLAWARKAAPGDRVTLWWPQGDFVLREAPYHLFVGEETASVAFGPMIRALGPSARVYGVLESEGPEHDPPMPGPHPLRRVHRDGASAASSAILLNAVAALELPADAGFAYLAGEARTCRMVRDHLTRDRGWPKTAIKLKPFWAPGKRGLH</sequence>
<gene>
    <name evidence="2" type="ORF">JK363_00005</name>
</gene>
<dbReference type="RefSeq" id="WP_201870395.1">
    <property type="nucleotide sequence ID" value="NZ_JAERRF010000001.1"/>
</dbReference>
<dbReference type="Proteomes" id="UP000634229">
    <property type="component" value="Unassembled WGS sequence"/>
</dbReference>
<proteinExistence type="predicted"/>
<evidence type="ECO:0000313" key="2">
    <source>
        <dbReference type="EMBL" id="MBL1095083.1"/>
    </source>
</evidence>
<feature type="domain" description="FAD-binding FR-type" evidence="1">
    <location>
        <begin position="21"/>
        <end position="132"/>
    </location>
</feature>
<evidence type="ECO:0000259" key="1">
    <source>
        <dbReference type="PROSITE" id="PS51384"/>
    </source>
</evidence>